<keyword evidence="3" id="KW-1185">Reference proteome</keyword>
<feature type="domain" description="Bro-N" evidence="1">
    <location>
        <begin position="1"/>
        <end position="103"/>
    </location>
</feature>
<dbReference type="PROSITE" id="PS51750">
    <property type="entry name" value="BRO_N"/>
    <property type="match status" value="1"/>
</dbReference>
<reference evidence="2 3" key="1">
    <citation type="journal article" date="2024" name="BMC Genomics">
        <title>De novo assembly and annotation of Popillia japonica's genome with initial clues to its potential as an invasive pest.</title>
        <authorList>
            <person name="Cucini C."/>
            <person name="Boschi S."/>
            <person name="Funari R."/>
            <person name="Cardaioli E."/>
            <person name="Iannotti N."/>
            <person name="Marturano G."/>
            <person name="Paoli F."/>
            <person name="Bruttini M."/>
            <person name="Carapelli A."/>
            <person name="Frati F."/>
            <person name="Nardi F."/>
        </authorList>
    </citation>
    <scope>NUCLEOTIDE SEQUENCE [LARGE SCALE GENOMIC DNA]</scope>
    <source>
        <strain evidence="2">DMR45628</strain>
    </source>
</reference>
<dbReference type="SMART" id="SM01040">
    <property type="entry name" value="Bro-N"/>
    <property type="match status" value="1"/>
</dbReference>
<protein>
    <submittedName>
        <fullName evidence="2">BRO family, N-terminal domain</fullName>
    </submittedName>
</protein>
<sequence>MNKIKTENWNNYIIRFVEKDGEWWASAKDVSDAMGYAKTSNLTKKLKEKYKGTAKWSTPGGEQSVAVLSEQGIYKAIMNSHKPEAEDFEDWVFKVIKELREETGLEGFQIFRMLDKEHQKDAMSKLSRNLRQPVRRDFIKANTVANKAISTKYGYPKMIKKDEMTPEMLVDRQGILESAVELISVKDRYSLDLSVSEEVYKLVNDAANNLPA</sequence>
<dbReference type="PANTHER" id="PTHR36180:SF2">
    <property type="entry name" value="BRO FAMILY PROTEIN"/>
    <property type="match status" value="1"/>
</dbReference>
<comment type="caution">
    <text evidence="2">The sequence shown here is derived from an EMBL/GenBank/DDBJ whole genome shotgun (WGS) entry which is preliminary data.</text>
</comment>
<dbReference type="EMBL" id="JASPKY010000881">
    <property type="protein sequence ID" value="KAK9680629.1"/>
    <property type="molecule type" value="Genomic_DNA"/>
</dbReference>
<evidence type="ECO:0000313" key="2">
    <source>
        <dbReference type="EMBL" id="KAK9680629.1"/>
    </source>
</evidence>
<dbReference type="Proteomes" id="UP001458880">
    <property type="component" value="Unassembled WGS sequence"/>
</dbReference>
<evidence type="ECO:0000259" key="1">
    <source>
        <dbReference type="PROSITE" id="PS51750"/>
    </source>
</evidence>
<dbReference type="InterPro" id="IPR003497">
    <property type="entry name" value="BRO_N_domain"/>
</dbReference>
<organism evidence="2 3">
    <name type="scientific">Popillia japonica</name>
    <name type="common">Japanese beetle</name>
    <dbReference type="NCBI Taxonomy" id="7064"/>
    <lineage>
        <taxon>Eukaryota</taxon>
        <taxon>Metazoa</taxon>
        <taxon>Ecdysozoa</taxon>
        <taxon>Arthropoda</taxon>
        <taxon>Hexapoda</taxon>
        <taxon>Insecta</taxon>
        <taxon>Pterygota</taxon>
        <taxon>Neoptera</taxon>
        <taxon>Endopterygota</taxon>
        <taxon>Coleoptera</taxon>
        <taxon>Polyphaga</taxon>
        <taxon>Scarabaeiformia</taxon>
        <taxon>Scarabaeidae</taxon>
        <taxon>Rutelinae</taxon>
        <taxon>Popillia</taxon>
    </lineage>
</organism>
<dbReference type="PANTHER" id="PTHR36180">
    <property type="entry name" value="DNA-BINDING PROTEIN-RELATED-RELATED"/>
    <property type="match status" value="1"/>
</dbReference>
<name>A0AAW1HVY9_POPJA</name>
<dbReference type="Pfam" id="PF02498">
    <property type="entry name" value="Bro-N"/>
    <property type="match status" value="1"/>
</dbReference>
<evidence type="ECO:0000313" key="3">
    <source>
        <dbReference type="Proteomes" id="UP001458880"/>
    </source>
</evidence>
<proteinExistence type="predicted"/>
<accession>A0AAW1HVY9</accession>
<dbReference type="AlphaFoldDB" id="A0AAW1HVY9"/>
<gene>
    <name evidence="2" type="ORF">QE152_g38920</name>
</gene>